<organism evidence="3 4">
    <name type="scientific">Nocardioides guangzhouensis</name>
    <dbReference type="NCBI Taxonomy" id="2497878"/>
    <lineage>
        <taxon>Bacteria</taxon>
        <taxon>Bacillati</taxon>
        <taxon>Actinomycetota</taxon>
        <taxon>Actinomycetes</taxon>
        <taxon>Propionibacteriales</taxon>
        <taxon>Nocardioidaceae</taxon>
        <taxon>Nocardioides</taxon>
    </lineage>
</organism>
<sequence length="209" mass="21851">MGEVTGRPRVAVAWSRGGDRSVLESLTACLRSIGCDPAGIEVVRSCRRCGGDDHGQPRLRRRGADLPQGISISRSAGVLAVAVSDGAPVGVDIESPENARFDGFDQVALHPDELRPRTIRQRAIVWTRKEAYLKALGLGLDMPPDRVRASAPDGPPRILDGVPGAGDVQLADLEVPPPLVGCVAVVSAAPPRVTCVEAAAAAPARPARP</sequence>
<protein>
    <submittedName>
        <fullName evidence="3">4'-phosphopantetheinyl transferase superfamily protein</fullName>
    </submittedName>
</protein>
<evidence type="ECO:0000256" key="1">
    <source>
        <dbReference type="ARBA" id="ARBA00022679"/>
    </source>
</evidence>
<keyword evidence="4" id="KW-1185">Reference proteome</keyword>
<dbReference type="OrthoDB" id="190168at2"/>
<dbReference type="AlphaFoldDB" id="A0A4Q4ZM01"/>
<dbReference type="RefSeq" id="WP_134713462.1">
    <property type="nucleotide sequence ID" value="NZ_SDKM01000002.1"/>
</dbReference>
<evidence type="ECO:0000313" key="4">
    <source>
        <dbReference type="Proteomes" id="UP000295198"/>
    </source>
</evidence>
<dbReference type="InterPro" id="IPR008278">
    <property type="entry name" value="4-PPantetheinyl_Trfase_dom"/>
</dbReference>
<accession>A0A4Q4ZM01</accession>
<dbReference type="Pfam" id="PF01648">
    <property type="entry name" value="ACPS"/>
    <property type="match status" value="1"/>
</dbReference>
<name>A0A4Q4ZM01_9ACTN</name>
<evidence type="ECO:0000259" key="2">
    <source>
        <dbReference type="Pfam" id="PF01648"/>
    </source>
</evidence>
<dbReference type="SUPFAM" id="SSF56214">
    <property type="entry name" value="4'-phosphopantetheinyl transferase"/>
    <property type="match status" value="1"/>
</dbReference>
<feature type="domain" description="4'-phosphopantetheinyl transferase" evidence="2">
    <location>
        <begin position="88"/>
        <end position="150"/>
    </location>
</feature>
<dbReference type="GO" id="GO:0008897">
    <property type="term" value="F:holo-[acyl-carrier-protein] synthase activity"/>
    <property type="evidence" value="ECO:0007669"/>
    <property type="project" value="InterPro"/>
</dbReference>
<gene>
    <name evidence="3" type="ORF">EKO23_01765</name>
</gene>
<keyword evidence="1 3" id="KW-0808">Transferase</keyword>
<dbReference type="InterPro" id="IPR037143">
    <property type="entry name" value="4-PPantetheinyl_Trfase_dom_sf"/>
</dbReference>
<proteinExistence type="predicted"/>
<dbReference type="Proteomes" id="UP000295198">
    <property type="component" value="Unassembled WGS sequence"/>
</dbReference>
<dbReference type="GO" id="GO:0000287">
    <property type="term" value="F:magnesium ion binding"/>
    <property type="evidence" value="ECO:0007669"/>
    <property type="project" value="InterPro"/>
</dbReference>
<evidence type="ECO:0000313" key="3">
    <source>
        <dbReference type="EMBL" id="RYP88641.1"/>
    </source>
</evidence>
<comment type="caution">
    <text evidence="3">The sequence shown here is derived from an EMBL/GenBank/DDBJ whole genome shotgun (WGS) entry which is preliminary data.</text>
</comment>
<dbReference type="Gene3D" id="3.90.470.20">
    <property type="entry name" value="4'-phosphopantetheinyl transferase domain"/>
    <property type="match status" value="2"/>
</dbReference>
<dbReference type="EMBL" id="SDKM01000002">
    <property type="protein sequence ID" value="RYP88641.1"/>
    <property type="molecule type" value="Genomic_DNA"/>
</dbReference>
<reference evidence="3 4" key="1">
    <citation type="submission" date="2019-01" db="EMBL/GenBank/DDBJ databases">
        <title>Nocardioides guangzhouensis sp. nov., an actinobacterium isolated from soil.</title>
        <authorList>
            <person name="Fu Y."/>
            <person name="Cai Y."/>
            <person name="Lin Z."/>
            <person name="Chen P."/>
        </authorList>
    </citation>
    <scope>NUCLEOTIDE SEQUENCE [LARGE SCALE GENOMIC DNA]</scope>
    <source>
        <strain evidence="3 4">130</strain>
    </source>
</reference>